<keyword evidence="1" id="KW-0472">Membrane</keyword>
<dbReference type="Proteomes" id="UP001203579">
    <property type="component" value="Unassembled WGS sequence"/>
</dbReference>
<dbReference type="RefSeq" id="WP_070522625.1">
    <property type="nucleotide sequence ID" value="NZ_JAMFTR010000006.1"/>
</dbReference>
<evidence type="ECO:0000313" key="2">
    <source>
        <dbReference type="EMBL" id="MCL8494001.1"/>
    </source>
</evidence>
<evidence type="ECO:0000256" key="1">
    <source>
        <dbReference type="SAM" id="Phobius"/>
    </source>
</evidence>
<sequence length="254" mass="28226">MFFNTVHAEWTKLRTTKSFWWTTALIILIVTGWTLLNSLNAGEAVLGISPLQERALASILLLMGMPIIMIQGAMVVTTEYRYKTQSLTFMTNPKRWTVACAKLLLYGVIAAIIAFLSLVYIFVLADMTTNESAAEAFQPFASEDGKYMLWSFPLAAFGVVAFVQGLGMLLRQTAGTVAISLILYLGLENIVRVLPTVGDKAIHFMPFTAFQNWAVNYVDENAPWSSVGFEALVFFGWAAVLWIFGVIVLEQRDA</sequence>
<feature type="transmembrane region" description="Helical" evidence="1">
    <location>
        <begin position="231"/>
        <end position="249"/>
    </location>
</feature>
<protein>
    <submittedName>
        <fullName evidence="2">ABC transporter permease</fullName>
    </submittedName>
</protein>
<accession>A0ABT0TAM4</accession>
<feature type="transmembrane region" description="Helical" evidence="1">
    <location>
        <begin position="147"/>
        <end position="170"/>
    </location>
</feature>
<dbReference type="EMBL" id="JAMKFF010000006">
    <property type="protein sequence ID" value="MCL8494001.1"/>
    <property type="molecule type" value="Genomic_DNA"/>
</dbReference>
<feature type="transmembrane region" description="Helical" evidence="1">
    <location>
        <begin position="56"/>
        <end position="82"/>
    </location>
</feature>
<feature type="transmembrane region" description="Helical" evidence="1">
    <location>
        <begin position="177"/>
        <end position="195"/>
    </location>
</feature>
<comment type="caution">
    <text evidence="2">The sequence shown here is derived from an EMBL/GenBank/DDBJ whole genome shotgun (WGS) entry which is preliminary data.</text>
</comment>
<proteinExistence type="predicted"/>
<feature type="transmembrane region" description="Helical" evidence="1">
    <location>
        <begin position="103"/>
        <end position="123"/>
    </location>
</feature>
<gene>
    <name evidence="2" type="ORF">M5J06_07645</name>
</gene>
<keyword evidence="1" id="KW-0812">Transmembrane</keyword>
<feature type="transmembrane region" description="Helical" evidence="1">
    <location>
        <begin position="19"/>
        <end position="36"/>
    </location>
</feature>
<name>A0ABT0TAM4_9CORY</name>
<evidence type="ECO:0000313" key="3">
    <source>
        <dbReference type="Proteomes" id="UP001203579"/>
    </source>
</evidence>
<reference evidence="2 3" key="1">
    <citation type="submission" date="2022-05" db="EMBL/GenBank/DDBJ databases">
        <title>Corynebacterium sp. B5-R-101 sp. nov., isolated from human feces.</title>
        <authorList>
            <person name="Shamsuzzaman M."/>
            <person name="Dahal R.H."/>
        </authorList>
    </citation>
    <scope>NUCLEOTIDE SEQUENCE [LARGE SCALE GENOMIC DNA]</scope>
    <source>
        <strain evidence="2 3">B5-R-101</strain>
    </source>
</reference>
<keyword evidence="1" id="KW-1133">Transmembrane helix</keyword>
<organism evidence="2 3">
    <name type="scientific">Corynebacterium intestinale</name>
    <dbReference type="NCBI Taxonomy" id="2943492"/>
    <lineage>
        <taxon>Bacteria</taxon>
        <taxon>Bacillati</taxon>
        <taxon>Actinomycetota</taxon>
        <taxon>Actinomycetes</taxon>
        <taxon>Mycobacteriales</taxon>
        <taxon>Corynebacteriaceae</taxon>
        <taxon>Corynebacterium</taxon>
    </lineage>
</organism>
<keyword evidence="3" id="KW-1185">Reference proteome</keyword>